<dbReference type="RefSeq" id="WP_076818184.1">
    <property type="nucleotide sequence ID" value="NZ_MOMC01000034.1"/>
</dbReference>
<name>A0A1V2IBI1_9ACTN</name>
<protein>
    <submittedName>
        <fullName evidence="1">Uncharacterized protein</fullName>
    </submittedName>
</protein>
<dbReference type="Proteomes" id="UP000188929">
    <property type="component" value="Unassembled WGS sequence"/>
</dbReference>
<comment type="caution">
    <text evidence="1">The sequence shown here is derived from an EMBL/GenBank/DDBJ whole genome shotgun (WGS) entry which is preliminary data.</text>
</comment>
<evidence type="ECO:0000313" key="1">
    <source>
        <dbReference type="EMBL" id="ONH29152.1"/>
    </source>
</evidence>
<proteinExistence type="predicted"/>
<keyword evidence="2" id="KW-1185">Reference proteome</keyword>
<accession>A0A1V2IBI1</accession>
<organism evidence="1 2">
    <name type="scientific">Pseudofrankia asymbiotica</name>
    <dbReference type="NCBI Taxonomy" id="1834516"/>
    <lineage>
        <taxon>Bacteria</taxon>
        <taxon>Bacillati</taxon>
        <taxon>Actinomycetota</taxon>
        <taxon>Actinomycetes</taxon>
        <taxon>Frankiales</taxon>
        <taxon>Frankiaceae</taxon>
        <taxon>Pseudofrankia</taxon>
    </lineage>
</organism>
<evidence type="ECO:0000313" key="2">
    <source>
        <dbReference type="Proteomes" id="UP000188929"/>
    </source>
</evidence>
<dbReference type="OrthoDB" id="4929423at2"/>
<dbReference type="EMBL" id="MOMC01000034">
    <property type="protein sequence ID" value="ONH29152.1"/>
    <property type="molecule type" value="Genomic_DNA"/>
</dbReference>
<gene>
    <name evidence="1" type="ORF">BL253_17215</name>
</gene>
<dbReference type="STRING" id="1834516.BL253_17215"/>
<dbReference type="AlphaFoldDB" id="A0A1V2IBI1"/>
<sequence>MGQEVAVDAEARAAATARMRGAAHGLRAFDVDTFAGENDGPRAVRDPAPGSEGDRALVAAGALIEGCASFVDHLVDDIATLLSVGAATAYDAAVKGYTLTALDRLPPTYDDQYTVAFGKKLLVATITVTGRLAEPDWIPMACLAEQLALYLVVEEAVSLLHQYGLDDDPRARYQYLQETAFENDAHLRLYDEPAAAVDHAVHPGAAPVNAWFTPFYDGFYVHPYVEPRY</sequence>
<reference evidence="2" key="1">
    <citation type="submission" date="2016-10" db="EMBL/GenBank/DDBJ databases">
        <title>Frankia sp. NRRL B-16386 Genome sequencing.</title>
        <authorList>
            <person name="Ghodhbane-Gtari F."/>
            <person name="Swanson E."/>
            <person name="Gueddou A."/>
            <person name="Hezbri K."/>
            <person name="Ktari K."/>
            <person name="Nouioui I."/>
            <person name="Morris K."/>
            <person name="Simpson S."/>
            <person name="Abebe-Akele F."/>
            <person name="Thomas K."/>
            <person name="Gtari M."/>
            <person name="Tisa L.S."/>
        </authorList>
    </citation>
    <scope>NUCLEOTIDE SEQUENCE [LARGE SCALE GENOMIC DNA]</scope>
    <source>
        <strain evidence="2">NRRL B-16386</strain>
    </source>
</reference>